<keyword evidence="2" id="KW-1185">Reference proteome</keyword>
<accession>A0ACD3QDR5</accession>
<protein>
    <submittedName>
        <fullName evidence="1">Uncharacterized protein</fullName>
    </submittedName>
</protein>
<sequence length="424" mass="45387">MKEIIAAYLSLMTNVLLNKFMVYLRLVTASPKNYEVSLAQEVSRSGVFPERAHGVDAHGALQDCAPLLRASTVSVTRGLLQVKSARSSRDVIYFYYTENKKKTGTKRFIMGNLFTKKQQATVNSAKAAAPQQKTAEEPAVTQPAKDSGIIQTQEAVEPENPDVVVGESVKVVARLPSEECTSECKAPEAPAATAPQNNAEPESVAKESPAPVQPEPLVSVGEPSLPQPEPVAEAQLAPEPAPEPVPEPELTSKPEEEVKAVPEPVSESVPDPAEDMEQQTVMLTQESLPEPEISSPPLIDLGVSDATPQLIDTPPISAAVSADEPSDIPVTQECQDSAEVSAISKLEAERSEETPEESLEKQMEAEAAGNLEQLVSDVNVESVSGLLQNLELKGNDLVADLIPTDVKIPDETPITDTSMSTELM</sequence>
<organism evidence="1 2">
    <name type="scientific">Larimichthys crocea</name>
    <name type="common">Large yellow croaker</name>
    <name type="synonym">Pseudosciaena crocea</name>
    <dbReference type="NCBI Taxonomy" id="215358"/>
    <lineage>
        <taxon>Eukaryota</taxon>
        <taxon>Metazoa</taxon>
        <taxon>Chordata</taxon>
        <taxon>Craniata</taxon>
        <taxon>Vertebrata</taxon>
        <taxon>Euteleostomi</taxon>
        <taxon>Actinopterygii</taxon>
        <taxon>Neopterygii</taxon>
        <taxon>Teleostei</taxon>
        <taxon>Neoteleostei</taxon>
        <taxon>Acanthomorphata</taxon>
        <taxon>Eupercaria</taxon>
        <taxon>Sciaenidae</taxon>
        <taxon>Larimichthys</taxon>
    </lineage>
</organism>
<gene>
    <name evidence="1" type="ORF">E3U43_004533</name>
</gene>
<name>A0ACD3QDR5_LARCR</name>
<evidence type="ECO:0000313" key="1">
    <source>
        <dbReference type="EMBL" id="TMS05283.1"/>
    </source>
</evidence>
<evidence type="ECO:0000313" key="2">
    <source>
        <dbReference type="Proteomes" id="UP000793456"/>
    </source>
</evidence>
<proteinExistence type="predicted"/>
<dbReference type="EMBL" id="CM011693">
    <property type="protein sequence ID" value="TMS05283.1"/>
    <property type="molecule type" value="Genomic_DNA"/>
</dbReference>
<comment type="caution">
    <text evidence="1">The sequence shown here is derived from an EMBL/GenBank/DDBJ whole genome shotgun (WGS) entry which is preliminary data.</text>
</comment>
<dbReference type="Proteomes" id="UP000793456">
    <property type="component" value="Chromosome XX"/>
</dbReference>
<reference evidence="1" key="1">
    <citation type="submission" date="2018-11" db="EMBL/GenBank/DDBJ databases">
        <title>The sequence and de novo assembly of Larimichthys crocea genome using PacBio and Hi-C technologies.</title>
        <authorList>
            <person name="Xu P."/>
            <person name="Chen B."/>
            <person name="Zhou Z."/>
            <person name="Ke Q."/>
            <person name="Wu Y."/>
            <person name="Bai H."/>
            <person name="Pu F."/>
        </authorList>
    </citation>
    <scope>NUCLEOTIDE SEQUENCE</scope>
    <source>
        <tissue evidence="1">Muscle</tissue>
    </source>
</reference>